<gene>
    <name evidence="2" type="ORF">PGTUg99_012658</name>
</gene>
<dbReference type="AlphaFoldDB" id="A0A5B0PDD7"/>
<dbReference type="EMBL" id="VDEP01000343">
    <property type="protein sequence ID" value="KAA1099066.1"/>
    <property type="molecule type" value="Genomic_DNA"/>
</dbReference>
<evidence type="ECO:0000313" key="2">
    <source>
        <dbReference type="EMBL" id="KAA1099066.1"/>
    </source>
</evidence>
<feature type="region of interest" description="Disordered" evidence="1">
    <location>
        <begin position="116"/>
        <end position="141"/>
    </location>
</feature>
<organism evidence="2 3">
    <name type="scientific">Puccinia graminis f. sp. tritici</name>
    <dbReference type="NCBI Taxonomy" id="56615"/>
    <lineage>
        <taxon>Eukaryota</taxon>
        <taxon>Fungi</taxon>
        <taxon>Dikarya</taxon>
        <taxon>Basidiomycota</taxon>
        <taxon>Pucciniomycotina</taxon>
        <taxon>Pucciniomycetes</taxon>
        <taxon>Pucciniales</taxon>
        <taxon>Pucciniaceae</taxon>
        <taxon>Puccinia</taxon>
    </lineage>
</organism>
<name>A0A5B0PDD7_PUCGR</name>
<protein>
    <submittedName>
        <fullName evidence="2">Uncharacterized protein</fullName>
    </submittedName>
</protein>
<evidence type="ECO:0000256" key="1">
    <source>
        <dbReference type="SAM" id="MobiDB-lite"/>
    </source>
</evidence>
<dbReference type="Proteomes" id="UP000325313">
    <property type="component" value="Unassembled WGS sequence"/>
</dbReference>
<comment type="caution">
    <text evidence="2">The sequence shown here is derived from an EMBL/GenBank/DDBJ whole genome shotgun (WGS) entry which is preliminary data.</text>
</comment>
<evidence type="ECO:0000313" key="3">
    <source>
        <dbReference type="Proteomes" id="UP000325313"/>
    </source>
</evidence>
<accession>A0A5B0PDD7</accession>
<proteinExistence type="predicted"/>
<reference evidence="2 3" key="1">
    <citation type="submission" date="2019-05" db="EMBL/GenBank/DDBJ databases">
        <title>Emergence of the Ug99 lineage of the wheat stem rust pathogen through somatic hybridization.</title>
        <authorList>
            <person name="Li F."/>
            <person name="Upadhyaya N.M."/>
            <person name="Sperschneider J."/>
            <person name="Matny O."/>
            <person name="Nguyen-Phuc H."/>
            <person name="Mago R."/>
            <person name="Raley C."/>
            <person name="Miller M.E."/>
            <person name="Silverstein K.A.T."/>
            <person name="Henningsen E."/>
            <person name="Hirsch C.D."/>
            <person name="Visser B."/>
            <person name="Pretorius Z.A."/>
            <person name="Steffenson B.J."/>
            <person name="Schwessinger B."/>
            <person name="Dodds P.N."/>
            <person name="Figueroa M."/>
        </authorList>
    </citation>
    <scope>NUCLEOTIDE SEQUENCE [LARGE SCALE GENOMIC DNA]</scope>
    <source>
        <strain evidence="2 3">Ug99</strain>
    </source>
</reference>
<sequence length="154" mass="16814">MARVFIEFELLAGISNKRTLSAYPSMELTQFKSHNGATDDRLGYQGIGDSSASAPQLDQGLALEPVGALWKKQKVTSTRSDAADYMRNHWMDNTHASRSTSNKYSEPQLDLRLTLKPPDGLRGKRKAASAAPGGPADFISWSVLPVEDNGNNFS</sequence>